<protein>
    <submittedName>
        <fullName evidence="2">Uncharacterized protein</fullName>
    </submittedName>
</protein>
<evidence type="ECO:0000313" key="3">
    <source>
        <dbReference type="Proteomes" id="UP000826656"/>
    </source>
</evidence>
<evidence type="ECO:0000313" key="2">
    <source>
        <dbReference type="EMBL" id="KAH0769038.1"/>
    </source>
</evidence>
<proteinExistence type="predicted"/>
<comment type="caution">
    <text evidence="2">The sequence shown here is derived from an EMBL/GenBank/DDBJ whole genome shotgun (WGS) entry which is preliminary data.</text>
</comment>
<name>A0ABQ7VKM3_SOLTU</name>
<accession>A0ABQ7VKM3</accession>
<keyword evidence="3" id="KW-1185">Reference proteome</keyword>
<feature type="region of interest" description="Disordered" evidence="1">
    <location>
        <begin position="1"/>
        <end position="35"/>
    </location>
</feature>
<evidence type="ECO:0000256" key="1">
    <source>
        <dbReference type="SAM" id="MobiDB-lite"/>
    </source>
</evidence>
<feature type="compositionally biased region" description="Polar residues" evidence="1">
    <location>
        <begin position="24"/>
        <end position="35"/>
    </location>
</feature>
<organism evidence="2 3">
    <name type="scientific">Solanum tuberosum</name>
    <name type="common">Potato</name>
    <dbReference type="NCBI Taxonomy" id="4113"/>
    <lineage>
        <taxon>Eukaryota</taxon>
        <taxon>Viridiplantae</taxon>
        <taxon>Streptophyta</taxon>
        <taxon>Embryophyta</taxon>
        <taxon>Tracheophyta</taxon>
        <taxon>Spermatophyta</taxon>
        <taxon>Magnoliopsida</taxon>
        <taxon>eudicotyledons</taxon>
        <taxon>Gunneridae</taxon>
        <taxon>Pentapetalae</taxon>
        <taxon>asterids</taxon>
        <taxon>lamiids</taxon>
        <taxon>Solanales</taxon>
        <taxon>Solanaceae</taxon>
        <taxon>Solanoideae</taxon>
        <taxon>Solaneae</taxon>
        <taxon>Solanum</taxon>
    </lineage>
</organism>
<reference evidence="2 3" key="1">
    <citation type="journal article" date="2021" name="bioRxiv">
        <title>Chromosome-scale and haplotype-resolved genome assembly of a tetraploid potato cultivar.</title>
        <authorList>
            <person name="Sun H."/>
            <person name="Jiao W.-B."/>
            <person name="Krause K."/>
            <person name="Campoy J.A."/>
            <person name="Goel M."/>
            <person name="Folz-Donahue K."/>
            <person name="Kukat C."/>
            <person name="Huettel B."/>
            <person name="Schneeberger K."/>
        </authorList>
    </citation>
    <scope>NUCLEOTIDE SEQUENCE [LARGE SCALE GENOMIC DNA]</scope>
    <source>
        <strain evidence="2">SolTubOtavaFocal</strain>
        <tissue evidence="2">Leaves</tissue>
    </source>
</reference>
<sequence length="242" mass="26643">MANIKERMVSVEGRLSGTDERLNTHSNRVPQSQHNPIVYPSLCKDSYVGTSLMKGGTQVPSKEPTIKGVMDALMGCSNIQGKKDLSCGRQDDKITPSDVPSGVKLESSIDLDSYTCYSNPLWCEAFPPKNGNLFLEDESTLVGKECDEEEGGVGLPITSSSWCVSLLDSMTNAFEPIGSHTHENTLEEVDLRDTFLYYLFTYDEAHDVEWIILFEGKSANLVNGCALDPSTWLAFPFDPVVS</sequence>
<gene>
    <name evidence="2" type="ORF">KY290_013019</name>
</gene>
<dbReference type="EMBL" id="JAIVGD010000011">
    <property type="protein sequence ID" value="KAH0769038.1"/>
    <property type="molecule type" value="Genomic_DNA"/>
</dbReference>
<dbReference type="Proteomes" id="UP000826656">
    <property type="component" value="Unassembled WGS sequence"/>
</dbReference>